<evidence type="ECO:0000259" key="1">
    <source>
        <dbReference type="Pfam" id="PF12633"/>
    </source>
</evidence>
<reference evidence="2 3" key="2">
    <citation type="submission" date="2012-02" db="EMBL/GenBank/DDBJ databases">
        <title>Improved High-Quality Draft sequence of Desulfobacter postgatei 2ac9.</title>
        <authorList>
            <consortium name="US DOE Joint Genome Institute"/>
            <person name="Lucas S."/>
            <person name="Han J."/>
            <person name="Lapidus A."/>
            <person name="Cheng J.-F."/>
            <person name="Goodwin L."/>
            <person name="Pitluck S."/>
            <person name="Peters L."/>
            <person name="Ovchinnikova G."/>
            <person name="Held B."/>
            <person name="Detter J.C."/>
            <person name="Han C."/>
            <person name="Tapia R."/>
            <person name="Land M."/>
            <person name="Hauser L."/>
            <person name="Kyrpides N."/>
            <person name="Ivanova N."/>
            <person name="Pagani I."/>
            <person name="Orellana R."/>
            <person name="Lovley D."/>
            <person name="Woyke T."/>
        </authorList>
    </citation>
    <scope>NUCLEOTIDE SEQUENCE [LARGE SCALE GENOMIC DNA]</scope>
    <source>
        <strain evidence="2 3">2ac9</strain>
    </source>
</reference>
<sequence>MNLAIDNFDYHLFESHWEKLSRQEKVLIVKNAGKLDPEIAILPVLTGLTSYYASVRSHAQKSLEAIQINIGELLADALDKNQYATGMKKSLSLCARIYAAIQPDMAFDQLSFFIKTLLGIKGKGAYFAFKALCQGLVSIDDMEKLIFTVPEPERLAFVDEYIQSSPGIRLKFGFMFKRILNSIQQRDCVVKFFAGLFDRQRDVDPFLNNINSELRDPEQILSNEIRSQFPETRVIGLKALAMMVTKISPDLLIDILDREESEENRIAVYNIVEESSVGTYKELADPILRLFYQRSKREALHAFKALVVSGKFAPHTLLKMMRNKYPSLIPLIHSDISELSKFSFFIIQDIALNQNQYVNLNFGANLACIFGMIKKRPERIVKIFVKYATDDKAVDRTAIKSFIEKTKQILAQEKKSIETEFDPVIQLVNKKISEMSRASLTLMQNRIEKLKHNENSITVYLEDQVFTSVNLSSCDFSLTSLFFNKSIIDNSDFSKTSFSNTFFKKTVFHNVDMRQARFKEVNFDHAVFINVNAASAVFTNCSFQHTAMYNCDFSHACLKEAPFIEATISKVSFNLADLSGSCFSYSTISAVSFMNAVIDQVDFSGTNARFCQFPPKGSVHYRADALNFNARKYQLSVENLPPMRKSIVAEMNMQIFCEFIHYGEKKFLKQNQLSILTALDLFNKDQTDLFQLIPLLLDENIVLPGMPTIDPQTPCGIWNYMTNPEILEILSKYIDSKKKITVGGCREYAIESLFTIGSVGSIAQESGSDIDYWVCINEANLSFLDIALLKKKLEILEKMALDQFHTQVTFFIVDVQRAKNNDFGETTHESSGTAQSNLLKEEFYRTMLHVAGKIALWAVVPSAICMNCYSGISNSVIICSNTSKYIDLGDVNAISPGEYLGASLWQMFKSLKSPYKSVIKMALLEKYVYAYKGKKLLCNEYKDEWMNSGAQLKLAQNDAYFILLEHLRDYFQTVGDPDSVALLLRCFFLKLGISEQAQIDDTIFGLRKILLEHCIHQWGVTKYDIFKLGCFKDWKYGEVATLSKSINDYMIKTYKKIMDTLSGQALSRSRLSPEDRTVLGRKVFIEFVKQPGRIEKMLFLPQNDRYYQHLYLQHIKDGKNRGMWQLLNKERNGHQYLEDILIKAKTIEAIGAWLIYNRLYREDRVINLVPNPTCVTFNAIRNLYKAMHNFFSPLLENPVSFDQLLMADKVVGLFVSTNFYAPSKQEKTTDYTIIYLNSWGEMFHEGCSTQGFSTIEETEQDILRKMKLKEMPLNTIFYSSEKDKMIY</sequence>
<dbReference type="InterPro" id="IPR024685">
    <property type="entry name" value="Adenylate_cyclase_1_N"/>
</dbReference>
<dbReference type="InterPro" id="IPR001646">
    <property type="entry name" value="5peptide_repeat"/>
</dbReference>
<dbReference type="Pfam" id="PF12633">
    <property type="entry name" value="Adenyl_cycl_N"/>
    <property type="match status" value="1"/>
</dbReference>
<dbReference type="HOGENOM" id="CLU_262373_0_0_7"/>
<dbReference type="PANTHER" id="PTHR38760">
    <property type="entry name" value="ADENYLATE CYCLASE"/>
    <property type="match status" value="1"/>
</dbReference>
<dbReference type="eggNOG" id="COG1357">
    <property type="taxonomic scope" value="Bacteria"/>
</dbReference>
<dbReference type="Proteomes" id="UP000005778">
    <property type="component" value="Chromosome"/>
</dbReference>
<dbReference type="GO" id="GO:0006171">
    <property type="term" value="P:cAMP biosynthetic process"/>
    <property type="evidence" value="ECO:0007669"/>
    <property type="project" value="InterPro"/>
</dbReference>
<name>I5AZD4_9BACT</name>
<dbReference type="SUPFAM" id="SSF48371">
    <property type="entry name" value="ARM repeat"/>
    <property type="match status" value="1"/>
</dbReference>
<proteinExistence type="predicted"/>
<dbReference type="InterPro" id="IPR000274">
    <property type="entry name" value="Adenylate_cyclase_1"/>
</dbReference>
<organism evidence="2 3">
    <name type="scientific">Desulfobacter postgatei 2ac9</name>
    <dbReference type="NCBI Taxonomy" id="879212"/>
    <lineage>
        <taxon>Bacteria</taxon>
        <taxon>Pseudomonadati</taxon>
        <taxon>Thermodesulfobacteriota</taxon>
        <taxon>Desulfobacteria</taxon>
        <taxon>Desulfobacterales</taxon>
        <taxon>Desulfobacteraceae</taxon>
        <taxon>Desulfobacter</taxon>
    </lineage>
</organism>
<evidence type="ECO:0000313" key="2">
    <source>
        <dbReference type="EMBL" id="EIM62597.1"/>
    </source>
</evidence>
<dbReference type="Gene3D" id="2.160.20.80">
    <property type="entry name" value="E3 ubiquitin-protein ligase SopA"/>
    <property type="match status" value="1"/>
</dbReference>
<feature type="domain" description="Adenylate cyclase class-I N-terminal" evidence="1">
    <location>
        <begin position="664"/>
        <end position="857"/>
    </location>
</feature>
<dbReference type="Pfam" id="PF00805">
    <property type="entry name" value="Pentapeptide"/>
    <property type="match status" value="1"/>
</dbReference>
<dbReference type="GO" id="GO:0004016">
    <property type="term" value="F:adenylate cyclase activity"/>
    <property type="evidence" value="ECO:0007669"/>
    <property type="project" value="InterPro"/>
</dbReference>
<gene>
    <name evidence="2" type="ORF">DespoDRAFT_00586</name>
</gene>
<evidence type="ECO:0000313" key="3">
    <source>
        <dbReference type="Proteomes" id="UP000005778"/>
    </source>
</evidence>
<dbReference type="Pfam" id="PF01295">
    <property type="entry name" value="Adenylate_cycl"/>
    <property type="match status" value="1"/>
</dbReference>
<dbReference type="EMBL" id="CM001488">
    <property type="protein sequence ID" value="EIM62597.1"/>
    <property type="molecule type" value="Genomic_DNA"/>
</dbReference>
<protein>
    <submittedName>
        <fullName evidence="2">Adenylate cyclase</fullName>
    </submittedName>
</protein>
<dbReference type="STRING" id="879212.DespoDRAFT_00586"/>
<dbReference type="eggNOG" id="COG3072">
    <property type="taxonomic scope" value="Bacteria"/>
</dbReference>
<dbReference type="SUPFAM" id="SSF141571">
    <property type="entry name" value="Pentapeptide repeat-like"/>
    <property type="match status" value="1"/>
</dbReference>
<reference evidence="2 3" key="1">
    <citation type="submission" date="2011-09" db="EMBL/GenBank/DDBJ databases">
        <authorList>
            <consortium name="US DOE Joint Genome Institute (JGI-PGF)"/>
            <person name="Lucas S."/>
            <person name="Han J."/>
            <person name="Lapidus A."/>
            <person name="Cheng J.-F."/>
            <person name="Goodwin L."/>
            <person name="Pitluck S."/>
            <person name="Peters L."/>
            <person name="Land M.L."/>
            <person name="Hauser L."/>
            <person name="Orellana R."/>
            <person name="Lovley D."/>
            <person name="Woyke T.J."/>
        </authorList>
    </citation>
    <scope>NUCLEOTIDE SEQUENCE [LARGE SCALE GENOMIC DNA]</scope>
    <source>
        <strain evidence="2 3">2ac9</strain>
    </source>
</reference>
<dbReference type="InterPro" id="IPR016024">
    <property type="entry name" value="ARM-type_fold"/>
</dbReference>
<dbReference type="PANTHER" id="PTHR38760:SF1">
    <property type="entry name" value="ADENYLATE CYCLASE"/>
    <property type="match status" value="1"/>
</dbReference>
<dbReference type="OrthoDB" id="5436892at2"/>
<keyword evidence="3" id="KW-1185">Reference proteome</keyword>
<accession>I5AZD4</accession>